<dbReference type="InterPro" id="IPR011006">
    <property type="entry name" value="CheY-like_superfamily"/>
</dbReference>
<dbReference type="SMART" id="SM00421">
    <property type="entry name" value="HTH_LUXR"/>
    <property type="match status" value="1"/>
</dbReference>
<feature type="modified residue" description="4-aspartylphosphate" evidence="2">
    <location>
        <position position="56"/>
    </location>
</feature>
<name>A0A7Z0C5X6_9ACTN</name>
<keyword evidence="2" id="KW-0597">Phosphoprotein</keyword>
<evidence type="ECO:0000259" key="5">
    <source>
        <dbReference type="PROSITE" id="PS50110"/>
    </source>
</evidence>
<dbReference type="AlphaFoldDB" id="A0A7Z0C5X6"/>
<dbReference type="RefSeq" id="WP_179532272.1">
    <property type="nucleotide sequence ID" value="NZ_BAAAPP010000017.1"/>
</dbReference>
<keyword evidence="1 6" id="KW-0238">DNA-binding</keyword>
<dbReference type="CDD" id="cd06170">
    <property type="entry name" value="LuxR_C_like"/>
    <property type="match status" value="1"/>
</dbReference>
<evidence type="ECO:0000256" key="3">
    <source>
        <dbReference type="SAM" id="MobiDB-lite"/>
    </source>
</evidence>
<evidence type="ECO:0000256" key="1">
    <source>
        <dbReference type="ARBA" id="ARBA00023125"/>
    </source>
</evidence>
<dbReference type="PROSITE" id="PS50110">
    <property type="entry name" value="RESPONSE_REGULATORY"/>
    <property type="match status" value="1"/>
</dbReference>
<dbReference type="GO" id="GO:0000160">
    <property type="term" value="P:phosphorelay signal transduction system"/>
    <property type="evidence" value="ECO:0007669"/>
    <property type="project" value="InterPro"/>
</dbReference>
<dbReference type="SUPFAM" id="SSF52172">
    <property type="entry name" value="CheY-like"/>
    <property type="match status" value="1"/>
</dbReference>
<dbReference type="InterPro" id="IPR016032">
    <property type="entry name" value="Sig_transdc_resp-reg_C-effctor"/>
</dbReference>
<dbReference type="SUPFAM" id="SSF46894">
    <property type="entry name" value="C-terminal effector domain of the bipartite response regulators"/>
    <property type="match status" value="1"/>
</dbReference>
<dbReference type="Pfam" id="PF00196">
    <property type="entry name" value="GerE"/>
    <property type="match status" value="1"/>
</dbReference>
<dbReference type="InterPro" id="IPR000792">
    <property type="entry name" value="Tscrpt_reg_LuxR_C"/>
</dbReference>
<evidence type="ECO:0000259" key="4">
    <source>
        <dbReference type="PROSITE" id="PS50043"/>
    </source>
</evidence>
<proteinExistence type="predicted"/>
<comment type="caution">
    <text evidence="6">The sequence shown here is derived from an EMBL/GenBank/DDBJ whole genome shotgun (WGS) entry which is preliminary data.</text>
</comment>
<dbReference type="EMBL" id="JACBZI010000001">
    <property type="protein sequence ID" value="NYI11604.1"/>
    <property type="molecule type" value="Genomic_DNA"/>
</dbReference>
<feature type="domain" description="Response regulatory" evidence="5">
    <location>
        <begin position="10"/>
        <end position="120"/>
    </location>
</feature>
<dbReference type="PANTHER" id="PTHR43214:SF43">
    <property type="entry name" value="TWO-COMPONENT RESPONSE REGULATOR"/>
    <property type="match status" value="1"/>
</dbReference>
<sequence>MATDHVGPVRVAVLNDYEIVVNGIARMLEPYADRVRVVETSTGIPSMGESDVVLYDTFSQAQGNVLEVQEVSSMTGAAVVLYSWNLDPTLVAEALRRGAAGYLSKTLDGAGLADALVKVATGQRVLPGDRGNGEEHGAWPGQEQGLSAREAEMMALITQGFSNAEIAERSYLSINSVKTYIRTAYRKLGLARRSQAVRWGLEHGFLPPEPRRTDTASGVTQVAAPRQ</sequence>
<dbReference type="PRINTS" id="PR00038">
    <property type="entry name" value="HTHLUXR"/>
</dbReference>
<feature type="region of interest" description="Disordered" evidence="3">
    <location>
        <begin position="208"/>
        <end position="227"/>
    </location>
</feature>
<evidence type="ECO:0000256" key="2">
    <source>
        <dbReference type="PROSITE-ProRule" id="PRU00169"/>
    </source>
</evidence>
<accession>A0A7Z0C5X6</accession>
<gene>
    <name evidence="6" type="ORF">BKA05_003119</name>
</gene>
<dbReference type="PANTHER" id="PTHR43214">
    <property type="entry name" value="TWO-COMPONENT RESPONSE REGULATOR"/>
    <property type="match status" value="1"/>
</dbReference>
<dbReference type="Proteomes" id="UP000537326">
    <property type="component" value="Unassembled WGS sequence"/>
</dbReference>
<protein>
    <submittedName>
        <fullName evidence="6">DNA-binding NarL/FixJ family response regulator</fullName>
    </submittedName>
</protein>
<organism evidence="6 7">
    <name type="scientific">Nocardioides marinus</name>
    <dbReference type="NCBI Taxonomy" id="374514"/>
    <lineage>
        <taxon>Bacteria</taxon>
        <taxon>Bacillati</taxon>
        <taxon>Actinomycetota</taxon>
        <taxon>Actinomycetes</taxon>
        <taxon>Propionibacteriales</taxon>
        <taxon>Nocardioidaceae</taxon>
        <taxon>Nocardioides</taxon>
    </lineage>
</organism>
<dbReference type="InterPro" id="IPR001789">
    <property type="entry name" value="Sig_transdc_resp-reg_receiver"/>
</dbReference>
<evidence type="ECO:0000313" key="7">
    <source>
        <dbReference type="Proteomes" id="UP000537326"/>
    </source>
</evidence>
<reference evidence="6 7" key="1">
    <citation type="submission" date="2020-07" db="EMBL/GenBank/DDBJ databases">
        <title>Sequencing the genomes of 1000 actinobacteria strains.</title>
        <authorList>
            <person name="Klenk H.-P."/>
        </authorList>
    </citation>
    <scope>NUCLEOTIDE SEQUENCE [LARGE SCALE GENOMIC DNA]</scope>
    <source>
        <strain evidence="6 7">DSM 18248</strain>
    </source>
</reference>
<evidence type="ECO:0000313" key="6">
    <source>
        <dbReference type="EMBL" id="NYI11604.1"/>
    </source>
</evidence>
<dbReference type="GO" id="GO:0006355">
    <property type="term" value="P:regulation of DNA-templated transcription"/>
    <property type="evidence" value="ECO:0007669"/>
    <property type="project" value="InterPro"/>
</dbReference>
<dbReference type="InterPro" id="IPR039420">
    <property type="entry name" value="WalR-like"/>
</dbReference>
<dbReference type="GO" id="GO:0003677">
    <property type="term" value="F:DNA binding"/>
    <property type="evidence" value="ECO:0007669"/>
    <property type="project" value="UniProtKB-KW"/>
</dbReference>
<dbReference type="PROSITE" id="PS50043">
    <property type="entry name" value="HTH_LUXR_2"/>
    <property type="match status" value="1"/>
</dbReference>
<dbReference type="Gene3D" id="3.40.50.2300">
    <property type="match status" value="1"/>
</dbReference>
<feature type="domain" description="HTH luxR-type" evidence="4">
    <location>
        <begin position="140"/>
        <end position="204"/>
    </location>
</feature>
<keyword evidence="7" id="KW-1185">Reference proteome</keyword>